<keyword evidence="8 12" id="KW-0472">Membrane</keyword>
<dbReference type="GO" id="GO:0005737">
    <property type="term" value="C:cytoplasm"/>
    <property type="evidence" value="ECO:0007669"/>
    <property type="project" value="TreeGrafter"/>
</dbReference>
<dbReference type="EMBL" id="VVIM01000006">
    <property type="protein sequence ID" value="KAB0797701.1"/>
    <property type="molecule type" value="Genomic_DNA"/>
</dbReference>
<keyword evidence="3" id="KW-1003">Cell membrane</keyword>
<evidence type="ECO:0000256" key="11">
    <source>
        <dbReference type="ARBA" id="ARBA00023180"/>
    </source>
</evidence>
<organism evidence="14 15">
    <name type="scientific">Photinus pyralis</name>
    <name type="common">Common eastern firefly</name>
    <name type="synonym">Lampyris pyralis</name>
    <dbReference type="NCBI Taxonomy" id="7054"/>
    <lineage>
        <taxon>Eukaryota</taxon>
        <taxon>Metazoa</taxon>
        <taxon>Ecdysozoa</taxon>
        <taxon>Arthropoda</taxon>
        <taxon>Hexapoda</taxon>
        <taxon>Insecta</taxon>
        <taxon>Pterygota</taxon>
        <taxon>Neoptera</taxon>
        <taxon>Endopterygota</taxon>
        <taxon>Coleoptera</taxon>
        <taxon>Polyphaga</taxon>
        <taxon>Elateriformia</taxon>
        <taxon>Elateroidea</taxon>
        <taxon>Lampyridae</taxon>
        <taxon>Lampyrinae</taxon>
        <taxon>Photinus</taxon>
    </lineage>
</organism>
<keyword evidence="4" id="KW-0716">Sensory transduction</keyword>
<keyword evidence="5 12" id="KW-0812">Transmembrane</keyword>
<dbReference type="GO" id="GO:0007608">
    <property type="term" value="P:sensory perception of smell"/>
    <property type="evidence" value="ECO:0007669"/>
    <property type="project" value="UniProtKB-KW"/>
</dbReference>
<evidence type="ECO:0000256" key="10">
    <source>
        <dbReference type="ARBA" id="ARBA00023170"/>
    </source>
</evidence>
<evidence type="ECO:0000256" key="6">
    <source>
        <dbReference type="ARBA" id="ARBA00022725"/>
    </source>
</evidence>
<feature type="transmembrane region" description="Helical" evidence="12">
    <location>
        <begin position="467"/>
        <end position="486"/>
    </location>
</feature>
<dbReference type="PANTHER" id="PTHR11923:SF69">
    <property type="entry name" value="SENSORY NEURON MEMBRANE PROTEIN 1"/>
    <property type="match status" value="1"/>
</dbReference>
<accession>A0A5N4ANF5</accession>
<protein>
    <recommendedName>
        <fullName evidence="16">Sensory neuron membrane protein 2</fullName>
    </recommendedName>
</protein>
<dbReference type="InterPro" id="IPR002159">
    <property type="entry name" value="CD36_fam"/>
</dbReference>
<dbReference type="GO" id="GO:0005044">
    <property type="term" value="F:scavenger receptor activity"/>
    <property type="evidence" value="ECO:0007669"/>
    <property type="project" value="TreeGrafter"/>
</dbReference>
<keyword evidence="6" id="KW-0552">Olfaction</keyword>
<gene>
    <name evidence="14" type="ORF">PPYR_06714</name>
    <name evidence="13" type="ORF">PPYR_08694</name>
</gene>
<comment type="caution">
    <text evidence="14">The sequence shown here is derived from an EMBL/GenBank/DDBJ whole genome shotgun (WGS) entry which is preliminary data.</text>
</comment>
<comment type="subcellular location">
    <subcellularLocation>
        <location evidence="1">Cell membrane</location>
        <topology evidence="1">Multi-pass membrane protein</topology>
    </subcellularLocation>
</comment>
<dbReference type="PRINTS" id="PR01609">
    <property type="entry name" value="CD36FAMILY"/>
</dbReference>
<evidence type="ECO:0000256" key="3">
    <source>
        <dbReference type="ARBA" id="ARBA00022475"/>
    </source>
</evidence>
<evidence type="ECO:0000256" key="12">
    <source>
        <dbReference type="SAM" id="Phobius"/>
    </source>
</evidence>
<dbReference type="Pfam" id="PF01130">
    <property type="entry name" value="CD36"/>
    <property type="match status" value="1"/>
</dbReference>
<keyword evidence="9" id="KW-1015">Disulfide bond</keyword>
<sequence length="561" mass="63428">MRKNCPVIVAGSGFVVLFTGIISSWYVFPAIVGYAISERIALKEGNEVYEIWRKQPFPQKMKIYFFNVTNADDVQQGAAPVLKEVGPYVYDEYWERVDITIDDGTDTIKYMLKRSFFFNQKESGCRMEDDPITMVNGALVSTALQVYAILPSAIAMVNDAVPYLYKGAKDVFIRAPAKDILFDGILITCHDPEVEFICSAMKGMLPPTIEFTNGGTDFKFSLFGYMNKTLAGPFVIGRGLKNTTRGDILLYRESNSSLVWPGPGCNKINGSDSTLFYPLKTPPERIYAYSPDICRSMFVSFEKYVDYEGIPTWKYSNRPESIIKNSENECFCPLAKNEDYNDVTNCPENGLVDLTFCLKAPILVSNPHFYLGDSSLTEFARGVNPVKELHENFMYLEPITGNPVAGAKRLQMNVRLKRFEDFELLNNVSEGVFPMVWLEEGALIPPEYRKMMSAGLSQLAMLDVIKWIFILTGILLMVLSFVLVMYKERLMCFANSAFGNKVSITDVKSHSRAGFADPVTEINFNNTSMYPSLYPQVNEQKFNDRVVRRNNANPTIFHVTN</sequence>
<name>A0A5N4ANF5_PHOPY</name>
<dbReference type="OrthoDB" id="195015at2759"/>
<dbReference type="Proteomes" id="UP000327044">
    <property type="component" value="Unassembled WGS sequence"/>
</dbReference>
<evidence type="ECO:0000256" key="5">
    <source>
        <dbReference type="ARBA" id="ARBA00022692"/>
    </source>
</evidence>
<comment type="similarity">
    <text evidence="2">Belongs to the CD36 family.</text>
</comment>
<evidence type="ECO:0000313" key="15">
    <source>
        <dbReference type="Proteomes" id="UP000327044"/>
    </source>
</evidence>
<evidence type="ECO:0000256" key="1">
    <source>
        <dbReference type="ARBA" id="ARBA00004651"/>
    </source>
</evidence>
<feature type="transmembrane region" description="Helical" evidence="12">
    <location>
        <begin position="7"/>
        <end position="28"/>
    </location>
</feature>
<evidence type="ECO:0000256" key="2">
    <source>
        <dbReference type="ARBA" id="ARBA00010532"/>
    </source>
</evidence>
<evidence type="ECO:0008006" key="16">
    <source>
        <dbReference type="Google" id="ProtNLM"/>
    </source>
</evidence>
<evidence type="ECO:0000256" key="9">
    <source>
        <dbReference type="ARBA" id="ARBA00023157"/>
    </source>
</evidence>
<keyword evidence="7 12" id="KW-1133">Transmembrane helix</keyword>
<reference evidence="14 15" key="1">
    <citation type="journal article" date="2018" name="Elife">
        <title>Firefly genomes illuminate parallel origins of bioluminescence in beetles.</title>
        <authorList>
            <person name="Fallon T.R."/>
            <person name="Lower S.E."/>
            <person name="Chang C.H."/>
            <person name="Bessho-Uehara M."/>
            <person name="Martin G.J."/>
            <person name="Bewick A.J."/>
            <person name="Behringer M."/>
            <person name="Debat H.J."/>
            <person name="Wong I."/>
            <person name="Day J.C."/>
            <person name="Suvorov A."/>
            <person name="Silva C.J."/>
            <person name="Stanger-Hall K.F."/>
            <person name="Hall D.W."/>
            <person name="Schmitz R.J."/>
            <person name="Nelson D.R."/>
            <person name="Lewis S.M."/>
            <person name="Shigenobu S."/>
            <person name="Bybee S.M."/>
            <person name="Larracuente A.M."/>
            <person name="Oba Y."/>
            <person name="Weng J.K."/>
        </authorList>
    </citation>
    <scope>NUCLEOTIDE SEQUENCE [LARGE SCALE GENOMIC DNA]</scope>
    <source>
        <strain evidence="14">1611_PpyrPB1</strain>
        <tissue evidence="14">Whole body</tissue>
    </source>
</reference>
<evidence type="ECO:0000256" key="8">
    <source>
        <dbReference type="ARBA" id="ARBA00023136"/>
    </source>
</evidence>
<dbReference type="InParanoid" id="A0A5N4ANF5"/>
<evidence type="ECO:0000256" key="4">
    <source>
        <dbReference type="ARBA" id="ARBA00022606"/>
    </source>
</evidence>
<dbReference type="GO" id="GO:0005886">
    <property type="term" value="C:plasma membrane"/>
    <property type="evidence" value="ECO:0007669"/>
    <property type="project" value="UniProtKB-SubCell"/>
</dbReference>
<dbReference type="EMBL" id="VVIM01000005">
    <property type="protein sequence ID" value="KAB0798834.1"/>
    <property type="molecule type" value="Genomic_DNA"/>
</dbReference>
<keyword evidence="15" id="KW-1185">Reference proteome</keyword>
<evidence type="ECO:0000313" key="14">
    <source>
        <dbReference type="EMBL" id="KAB0798834.1"/>
    </source>
</evidence>
<evidence type="ECO:0000313" key="13">
    <source>
        <dbReference type="EMBL" id="KAB0797701.1"/>
    </source>
</evidence>
<keyword evidence="10" id="KW-0675">Receptor</keyword>
<dbReference type="PANTHER" id="PTHR11923">
    <property type="entry name" value="SCAVENGER RECEPTOR CLASS B TYPE-1 SR-B1"/>
    <property type="match status" value="1"/>
</dbReference>
<keyword evidence="11" id="KW-0325">Glycoprotein</keyword>
<dbReference type="AlphaFoldDB" id="A0A5N4ANF5"/>
<evidence type="ECO:0000256" key="7">
    <source>
        <dbReference type="ARBA" id="ARBA00022989"/>
    </source>
</evidence>
<proteinExistence type="inferred from homology"/>
<reference evidence="14" key="2">
    <citation type="submission" date="2019-08" db="EMBL/GenBank/DDBJ databases">
        <authorList>
            <consortium name="Photinus pyralis genome working group"/>
            <person name="Fallon T.R."/>
            <person name="Sander Lower S.E."/>
            <person name="Weng J.-K."/>
        </authorList>
    </citation>
    <scope>NUCLEOTIDE SEQUENCE</scope>
    <source>
        <strain evidence="14">1611_PpyrPB1</strain>
        <tissue evidence="14">Whole body</tissue>
    </source>
</reference>